<sequence length="503" mass="57271">MRAFFTAALLFSAATTGICQDLDTTYIPYRQGKLWGYCTSGKKIIIPPQFDEVDVFYGPLTTAKKDSQYCIINRHGEILHKSRNWCTTLNNGAHYIATENSYTEQLFGPDKQPLTKVCNKIGSFNKYGYAQITTGYSQIGLMDRSFKEVLAPAYGSIEFFTENLLRVYESKTYTFGLVQLSSGRQLATGYGSIYEPREGLMMVARNGAYGFIDMMGREVIPLIYHKETPNDVGRDERYNESTYEDFRYDGFYEGLAVVVKDDKAGYIDKQGRTIIPFIYERAFGFRNDRAWVKQNGKWGIIDKKGNVVIPITHNAPNYVYAKELEALDGYHEGLIAIEEDTLWGYADTTGKMVIPARYTRAMPFQDGRAAIYKGDLVGFIDRMGRTIIPPRYKWVEDVGSWNGIPFNDGLAIAMHPDEKWVVIDTTGKQVLPYKFSIGYNIHFEKGIAYAAADDITYVFNTKGKVLYTFPKGHSVFSYTTTLFFDHTDQCYVNIRTGTKYCDR</sequence>
<protein>
    <recommendedName>
        <fullName evidence="3">WG repeat-containing protein</fullName>
    </recommendedName>
</protein>
<evidence type="ECO:0000313" key="2">
    <source>
        <dbReference type="Proteomes" id="UP001500067"/>
    </source>
</evidence>
<proteinExistence type="predicted"/>
<organism evidence="1 2">
    <name type="scientific">Nemorincola caseinilytica</name>
    <dbReference type="NCBI Taxonomy" id="2054315"/>
    <lineage>
        <taxon>Bacteria</taxon>
        <taxon>Pseudomonadati</taxon>
        <taxon>Bacteroidota</taxon>
        <taxon>Chitinophagia</taxon>
        <taxon>Chitinophagales</taxon>
        <taxon>Chitinophagaceae</taxon>
        <taxon>Nemorincola</taxon>
    </lineage>
</organism>
<dbReference type="SUPFAM" id="SSF69360">
    <property type="entry name" value="Cell wall binding repeat"/>
    <property type="match status" value="2"/>
</dbReference>
<dbReference type="RefSeq" id="WP_345083991.1">
    <property type="nucleotide sequence ID" value="NZ_BAABFA010000019.1"/>
</dbReference>
<accession>A0ABP8NN30</accession>
<reference evidence="2" key="1">
    <citation type="journal article" date="2019" name="Int. J. Syst. Evol. Microbiol.">
        <title>The Global Catalogue of Microorganisms (GCM) 10K type strain sequencing project: providing services to taxonomists for standard genome sequencing and annotation.</title>
        <authorList>
            <consortium name="The Broad Institute Genomics Platform"/>
            <consortium name="The Broad Institute Genome Sequencing Center for Infectious Disease"/>
            <person name="Wu L."/>
            <person name="Ma J."/>
        </authorList>
    </citation>
    <scope>NUCLEOTIDE SEQUENCE [LARGE SCALE GENOMIC DNA]</scope>
    <source>
        <strain evidence="2">JCM 32105</strain>
    </source>
</reference>
<evidence type="ECO:0008006" key="3">
    <source>
        <dbReference type="Google" id="ProtNLM"/>
    </source>
</evidence>
<name>A0ABP8NN30_9BACT</name>
<dbReference type="Pfam" id="PF14903">
    <property type="entry name" value="WG_beta_rep"/>
    <property type="match status" value="6"/>
</dbReference>
<dbReference type="PANTHER" id="PTHR37841">
    <property type="entry name" value="GLR2918 PROTEIN"/>
    <property type="match status" value="1"/>
</dbReference>
<keyword evidence="2" id="KW-1185">Reference proteome</keyword>
<comment type="caution">
    <text evidence="1">The sequence shown here is derived from an EMBL/GenBank/DDBJ whole genome shotgun (WGS) entry which is preliminary data.</text>
</comment>
<dbReference type="InterPro" id="IPR032774">
    <property type="entry name" value="WG_beta_rep"/>
</dbReference>
<dbReference type="EMBL" id="BAABFA010000019">
    <property type="protein sequence ID" value="GAA4468576.1"/>
    <property type="molecule type" value="Genomic_DNA"/>
</dbReference>
<gene>
    <name evidence="1" type="ORF">GCM10023093_26420</name>
</gene>
<evidence type="ECO:0000313" key="1">
    <source>
        <dbReference type="EMBL" id="GAA4468576.1"/>
    </source>
</evidence>
<dbReference type="Proteomes" id="UP001500067">
    <property type="component" value="Unassembled WGS sequence"/>
</dbReference>
<dbReference type="PANTHER" id="PTHR37841:SF1">
    <property type="entry name" value="DUF3298 DOMAIN-CONTAINING PROTEIN"/>
    <property type="match status" value="1"/>
</dbReference>